<evidence type="ECO:0000313" key="3">
    <source>
        <dbReference type="Proteomes" id="UP000287605"/>
    </source>
</evidence>
<comment type="similarity">
    <text evidence="1">Belongs to the ROK (NagC/XylR) family.</text>
</comment>
<dbReference type="Pfam" id="PF00480">
    <property type="entry name" value="ROK"/>
    <property type="match status" value="1"/>
</dbReference>
<dbReference type="OrthoDB" id="49666at2"/>
<proteinExistence type="inferred from homology"/>
<dbReference type="SUPFAM" id="SSF53067">
    <property type="entry name" value="Actin-like ATPase domain"/>
    <property type="match status" value="1"/>
</dbReference>
<dbReference type="EMBL" id="NGKA01000003">
    <property type="protein sequence ID" value="RSU14388.1"/>
    <property type="molecule type" value="Genomic_DNA"/>
</dbReference>
<accession>A0A430B256</accession>
<reference evidence="2 3" key="1">
    <citation type="submission" date="2017-05" db="EMBL/GenBank/DDBJ databases">
        <title>Vagococcus spp. assemblies.</title>
        <authorList>
            <person name="Gulvik C.A."/>
        </authorList>
    </citation>
    <scope>NUCLEOTIDE SEQUENCE [LARGE SCALE GENOMIC DNA]</scope>
    <source>
        <strain evidence="2 3">CCUG 51432</strain>
    </source>
</reference>
<dbReference type="RefSeq" id="WP_126807399.1">
    <property type="nucleotide sequence ID" value="NZ_NGKA01000003.1"/>
</dbReference>
<protein>
    <recommendedName>
        <fullName evidence="4">ROK family protein</fullName>
    </recommendedName>
</protein>
<dbReference type="CDD" id="cd23763">
    <property type="entry name" value="ASKHA_ATPase_ROK"/>
    <property type="match status" value="1"/>
</dbReference>
<dbReference type="PANTHER" id="PTHR18964">
    <property type="entry name" value="ROK (REPRESSOR, ORF, KINASE) FAMILY"/>
    <property type="match status" value="1"/>
</dbReference>
<evidence type="ECO:0000313" key="2">
    <source>
        <dbReference type="EMBL" id="RSU14388.1"/>
    </source>
</evidence>
<sequence length="305" mass="34217">MDSVSIGLDVGGTFTKGAIFYSTISENVNVTEVYYYDSKSNSPKEEVLENFVFIIKDLLTNFREIKRVSSIGLAFPGPFDYDQGISMIRNLRKFNSIFGINLKRELVRRLIEYNSDCFCDTNIFFMNDAQAFAIGENKFSGCEKGAYFTIGTGCGSTFLENGECVQGKYGIPHSGMVYDEQFLDGKIDQYISENGLKKIATEFGFSDMSGKELFFQAEIGVSQALQIFESFGVNIGRAICPYIKTMEPNEVVFGGQVSKSFKFFNQGVLRTLSDARVEKIDIRSTLDTTVRTLEGLNEKMKRGKK</sequence>
<dbReference type="PANTHER" id="PTHR18964:SF149">
    <property type="entry name" value="BIFUNCTIONAL UDP-N-ACETYLGLUCOSAMINE 2-EPIMERASE_N-ACETYLMANNOSAMINE KINASE"/>
    <property type="match status" value="1"/>
</dbReference>
<evidence type="ECO:0008006" key="4">
    <source>
        <dbReference type="Google" id="ProtNLM"/>
    </source>
</evidence>
<dbReference type="InterPro" id="IPR000600">
    <property type="entry name" value="ROK"/>
</dbReference>
<dbReference type="InterPro" id="IPR043129">
    <property type="entry name" value="ATPase_NBD"/>
</dbReference>
<keyword evidence="3" id="KW-1185">Reference proteome</keyword>
<evidence type="ECO:0000256" key="1">
    <source>
        <dbReference type="ARBA" id="ARBA00006479"/>
    </source>
</evidence>
<name>A0A430B256_9ENTE</name>
<dbReference type="Proteomes" id="UP000287605">
    <property type="component" value="Unassembled WGS sequence"/>
</dbReference>
<gene>
    <name evidence="2" type="ORF">CBF29_03570</name>
</gene>
<comment type="caution">
    <text evidence="2">The sequence shown here is derived from an EMBL/GenBank/DDBJ whole genome shotgun (WGS) entry which is preliminary data.</text>
</comment>
<dbReference type="AlphaFoldDB" id="A0A430B256"/>
<dbReference type="Gene3D" id="3.30.420.40">
    <property type="match status" value="2"/>
</dbReference>
<organism evidence="2 3">
    <name type="scientific">Vagococcus elongatus</name>
    <dbReference type="NCBI Taxonomy" id="180344"/>
    <lineage>
        <taxon>Bacteria</taxon>
        <taxon>Bacillati</taxon>
        <taxon>Bacillota</taxon>
        <taxon>Bacilli</taxon>
        <taxon>Lactobacillales</taxon>
        <taxon>Enterococcaceae</taxon>
        <taxon>Vagococcus</taxon>
    </lineage>
</organism>